<proteinExistence type="predicted"/>
<organism evidence="1 2">
    <name type="scientific">Solidesulfovibrio fructosivorans JJ]</name>
    <dbReference type="NCBI Taxonomy" id="596151"/>
    <lineage>
        <taxon>Bacteria</taxon>
        <taxon>Pseudomonadati</taxon>
        <taxon>Thermodesulfobacteriota</taxon>
        <taxon>Desulfovibrionia</taxon>
        <taxon>Desulfovibrionales</taxon>
        <taxon>Desulfovibrionaceae</taxon>
        <taxon>Solidesulfovibrio</taxon>
    </lineage>
</organism>
<protein>
    <submittedName>
        <fullName evidence="1">Uncharacterized protein</fullName>
    </submittedName>
</protein>
<dbReference type="STRING" id="596151.DesfrDRAFT_0113"/>
<keyword evidence="2" id="KW-1185">Reference proteome</keyword>
<evidence type="ECO:0000313" key="2">
    <source>
        <dbReference type="Proteomes" id="UP000006250"/>
    </source>
</evidence>
<dbReference type="AlphaFoldDB" id="E1JR64"/>
<gene>
    <name evidence="1" type="ORF">DesfrDRAFT_0113</name>
</gene>
<dbReference type="Proteomes" id="UP000006250">
    <property type="component" value="Unassembled WGS sequence"/>
</dbReference>
<accession>E1JR64</accession>
<name>E1JR64_SOLFR</name>
<sequence precursor="true">MPTTLCLSRRRPLPIAACLALVAALLAALVLSGCSGNNLHDRLRILQEKRQRIEAVRTDLLLAVNAEKSALLSPTQADAKADLATARQGMENLGKEMETLAGLIDKDGNAKEKAAFAAIDADFAEMARIDETLGGLIGRNTNLRAAMLSRTEAALAVSRLQHALTPVIDAPFCPASREALRIVTAALSILSLHAQHIDEATAAGMDALEAAMNRQDAKARAGFDHLAGLLPPDTQQEILPQSKAAYGDFWRATQEVIRLSRLNTNIQAQSLTVGRKRLLTAKTLSDLATLETLVGQGEFTATR</sequence>
<reference evidence="1 2" key="1">
    <citation type="submission" date="2010-08" db="EMBL/GenBank/DDBJ databases">
        <title>The draft genome of Desulfovibrio fructosovorans JJ.</title>
        <authorList>
            <consortium name="US DOE Joint Genome Institute (JGI-PGF)"/>
            <person name="Lucas S."/>
            <person name="Copeland A."/>
            <person name="Lapidus A."/>
            <person name="Cheng J.-F."/>
            <person name="Bruce D."/>
            <person name="Goodwin L."/>
            <person name="Pitluck S."/>
            <person name="Land M.L."/>
            <person name="Hauser L."/>
            <person name="Chang Y.-J."/>
            <person name="Jeffries C."/>
            <person name="Wall J.D."/>
            <person name="Stahl D.A."/>
            <person name="Arkin A.P."/>
            <person name="Dehal P."/>
            <person name="Stolyar S.M."/>
            <person name="Hazen T.C."/>
            <person name="Woyke T.J."/>
        </authorList>
    </citation>
    <scope>NUCLEOTIDE SEQUENCE [LARGE SCALE GENOMIC DNA]</scope>
    <source>
        <strain evidence="1 2">JJ</strain>
    </source>
</reference>
<dbReference type="RefSeq" id="WP_005990090.1">
    <property type="nucleotide sequence ID" value="NZ_AECZ01000001.1"/>
</dbReference>
<dbReference type="eggNOG" id="ENOG5032UQS">
    <property type="taxonomic scope" value="Bacteria"/>
</dbReference>
<comment type="caution">
    <text evidence="1">The sequence shown here is derived from an EMBL/GenBank/DDBJ whole genome shotgun (WGS) entry which is preliminary data.</text>
</comment>
<evidence type="ECO:0000313" key="1">
    <source>
        <dbReference type="EMBL" id="EFL53065.1"/>
    </source>
</evidence>
<dbReference type="EMBL" id="AECZ01000001">
    <property type="protein sequence ID" value="EFL53065.1"/>
    <property type="molecule type" value="Genomic_DNA"/>
</dbReference>
<dbReference type="OrthoDB" id="5449480at2"/>